<dbReference type="RefSeq" id="WP_072840334.1">
    <property type="nucleotide sequence ID" value="NZ_FQVF01000012.1"/>
</dbReference>
<dbReference type="OrthoDB" id="1669037at2"/>
<comment type="subcellular location">
    <subcellularLocation>
        <location evidence="1">Periplasm</location>
    </subcellularLocation>
</comment>
<dbReference type="Gene3D" id="2.30.30.760">
    <property type="match status" value="1"/>
</dbReference>
<dbReference type="EMBL" id="FQVF01000012">
    <property type="protein sequence ID" value="SHF88162.1"/>
    <property type="molecule type" value="Genomic_DNA"/>
</dbReference>
<dbReference type="CDD" id="cd11614">
    <property type="entry name" value="SAF_CpaB_FlgA_like"/>
    <property type="match status" value="1"/>
</dbReference>
<evidence type="ECO:0000259" key="2">
    <source>
        <dbReference type="Pfam" id="PF13144"/>
    </source>
</evidence>
<protein>
    <recommendedName>
        <fullName evidence="1">Flagella basal body P-ring formation protein FlgA</fullName>
    </recommendedName>
</protein>
<keyword evidence="3" id="KW-0966">Cell projection</keyword>
<accession>A0A1M5FAM0</accession>
<feature type="signal peptide" evidence="1">
    <location>
        <begin position="1"/>
        <end position="20"/>
    </location>
</feature>
<keyword evidence="4" id="KW-1185">Reference proteome</keyword>
<comment type="similarity">
    <text evidence="1">Belongs to the FlgA family.</text>
</comment>
<dbReference type="PANTHER" id="PTHR36307:SF1">
    <property type="entry name" value="FLAGELLA BASAL BODY P-RING FORMATION PROTEIN FLGA"/>
    <property type="match status" value="1"/>
</dbReference>
<evidence type="ECO:0000313" key="4">
    <source>
        <dbReference type="Proteomes" id="UP000184517"/>
    </source>
</evidence>
<keyword evidence="3" id="KW-0969">Cilium</keyword>
<proteinExistence type="inferred from homology"/>
<dbReference type="AlphaFoldDB" id="A0A1M5FAM0"/>
<keyword evidence="3" id="KW-0282">Flagellum</keyword>
<sequence>MRIIRLSIAFICFQTGFTFAITTEEQINHYINQVEIPRLSEIYPDAAISITLNNLAALNYLPDCENESIQINNQRPDATKRTNYEVSCDSPTWKSYVPVTQSIMIPAIKTITPINRGQAISKSNTDVGEVDISSLRGHVYTKKNPPYGLIASRNLRINTVITDDLTNQPTLVKKGDSVLITASSGTIIVRMNGVALENGVKGQQIRVKNTSSERIIYAKVVTDSEVLVNY</sequence>
<keyword evidence="1" id="KW-0732">Signal</keyword>
<dbReference type="Proteomes" id="UP000184517">
    <property type="component" value="Unassembled WGS sequence"/>
</dbReference>
<keyword evidence="1" id="KW-0574">Periplasm</keyword>
<dbReference type="NCBIfam" id="TIGR03170">
    <property type="entry name" value="flgA_cterm"/>
    <property type="match status" value="1"/>
</dbReference>
<organism evidence="3 4">
    <name type="scientific">Marinomonas polaris DSM 16579</name>
    <dbReference type="NCBI Taxonomy" id="1122206"/>
    <lineage>
        <taxon>Bacteria</taxon>
        <taxon>Pseudomonadati</taxon>
        <taxon>Pseudomonadota</taxon>
        <taxon>Gammaproteobacteria</taxon>
        <taxon>Oceanospirillales</taxon>
        <taxon>Oceanospirillaceae</taxon>
        <taxon>Marinomonas</taxon>
    </lineage>
</organism>
<feature type="chain" id="PRO_5011824186" description="Flagella basal body P-ring formation protein FlgA" evidence="1">
    <location>
        <begin position="21"/>
        <end position="230"/>
    </location>
</feature>
<gene>
    <name evidence="3" type="ORF">SAMN02745753_02833</name>
</gene>
<dbReference type="PANTHER" id="PTHR36307">
    <property type="entry name" value="FLAGELLA BASAL BODY P-RING FORMATION PROTEIN FLGA"/>
    <property type="match status" value="1"/>
</dbReference>
<dbReference type="GO" id="GO:0042597">
    <property type="term" value="C:periplasmic space"/>
    <property type="evidence" value="ECO:0007669"/>
    <property type="project" value="UniProtKB-SubCell"/>
</dbReference>
<dbReference type="InterPro" id="IPR039246">
    <property type="entry name" value="Flagellar_FlgA"/>
</dbReference>
<reference evidence="4" key="1">
    <citation type="submission" date="2016-11" db="EMBL/GenBank/DDBJ databases">
        <authorList>
            <person name="Varghese N."/>
            <person name="Submissions S."/>
        </authorList>
    </citation>
    <scope>NUCLEOTIDE SEQUENCE [LARGE SCALE GENOMIC DNA]</scope>
    <source>
        <strain evidence="4">DSM 16579</strain>
    </source>
</reference>
<dbReference type="InterPro" id="IPR017585">
    <property type="entry name" value="SAF_FlgA"/>
</dbReference>
<evidence type="ECO:0000313" key="3">
    <source>
        <dbReference type="EMBL" id="SHF88162.1"/>
    </source>
</evidence>
<comment type="function">
    <text evidence="1">Involved in the assembly process of the P-ring formation. It may associate with FlgF on the rod constituting a structure essential for the P-ring assembly or may act as a modulator protein for the P-ring assembly.</text>
</comment>
<dbReference type="STRING" id="1122206.SAMN02745753_02833"/>
<evidence type="ECO:0000256" key="1">
    <source>
        <dbReference type="RuleBase" id="RU362063"/>
    </source>
</evidence>
<dbReference type="GO" id="GO:0044780">
    <property type="term" value="P:bacterial-type flagellum assembly"/>
    <property type="evidence" value="ECO:0007669"/>
    <property type="project" value="InterPro"/>
</dbReference>
<name>A0A1M5FAM0_9GAMM</name>
<feature type="domain" description="Flagella basal body P-ring formation protein FlgA SAF" evidence="2">
    <location>
        <begin position="109"/>
        <end position="228"/>
    </location>
</feature>
<dbReference type="Pfam" id="PF13144">
    <property type="entry name" value="ChapFlgA"/>
    <property type="match status" value="1"/>
</dbReference>
<dbReference type="Gene3D" id="3.90.1210.10">
    <property type="entry name" value="Antifreeze-like/N-acetylneuraminic acid synthase C-terminal domain"/>
    <property type="match status" value="1"/>
</dbReference>
<keyword evidence="1" id="KW-1005">Bacterial flagellum biogenesis</keyword>